<reference evidence="1" key="1">
    <citation type="journal article" date="2025" name="Int. J. Syst. Evol. Microbiol.">
        <title>Inconstantimicrobium mannanitabidum sp. nov., a novel member of the family Clostridiaceae isolated from anoxic soil under the treatment of reductive soil disinfestation.</title>
        <authorList>
            <person name="Ueki A."/>
            <person name="Tonouchi A."/>
            <person name="Honma S."/>
            <person name="Kaku N."/>
            <person name="Ueki K."/>
        </authorList>
    </citation>
    <scope>NUCLEOTIDE SEQUENCE</scope>
    <source>
        <strain evidence="1">TW13</strain>
    </source>
</reference>
<dbReference type="Proteomes" id="UP001058074">
    <property type="component" value="Unassembled WGS sequence"/>
</dbReference>
<evidence type="ECO:0000313" key="2">
    <source>
        <dbReference type="Proteomes" id="UP001058074"/>
    </source>
</evidence>
<sequence>MFKDNKTIKNILMMLLSYGIAQLLVLTIYLLLCNGVVSAVEKQINMITVISGVFFLFWYYVTSIDMEDSILERLSFKYISKKNMLQIILLAICLSTFFGSISKIVFYFNEKVNYKYMFGIYNMNSISLLSLIIFIPIIEEIIFRGFLCYELKAKFNIEGVCIIQALIFAVMHGGTIYFIFNFVLGLVLGVLYHWTNSLHGNILFYIFYEFMGTLVLPNVNFSIVGIFIFNILSVIFSILLVMILYKDLRDRLIKDSAWKVYS</sequence>
<organism evidence="1 2">
    <name type="scientific">Inconstantimicrobium mannanitabidum</name>
    <dbReference type="NCBI Taxonomy" id="1604901"/>
    <lineage>
        <taxon>Bacteria</taxon>
        <taxon>Bacillati</taxon>
        <taxon>Bacillota</taxon>
        <taxon>Clostridia</taxon>
        <taxon>Eubacteriales</taxon>
        <taxon>Clostridiaceae</taxon>
        <taxon>Inconstantimicrobium</taxon>
    </lineage>
</organism>
<name>A0ACB5RFC4_9CLOT</name>
<accession>A0ACB5RFC4</accession>
<dbReference type="EMBL" id="BROD01000001">
    <property type="protein sequence ID" value="GKX67779.1"/>
    <property type="molecule type" value="Genomic_DNA"/>
</dbReference>
<protein>
    <submittedName>
        <fullName evidence="1">Uncharacterized protein</fullName>
    </submittedName>
</protein>
<gene>
    <name evidence="1" type="ORF">rsdtw13_30370</name>
</gene>
<evidence type="ECO:0000313" key="1">
    <source>
        <dbReference type="EMBL" id="GKX67779.1"/>
    </source>
</evidence>
<comment type="caution">
    <text evidence="1">The sequence shown here is derived from an EMBL/GenBank/DDBJ whole genome shotgun (WGS) entry which is preliminary data.</text>
</comment>
<keyword evidence="2" id="KW-1185">Reference proteome</keyword>
<proteinExistence type="predicted"/>